<accession>A0ABD0KP94</accession>
<keyword evidence="2" id="KW-1185">Reference proteome</keyword>
<feature type="non-terminal residue" evidence="1">
    <location>
        <position position="113"/>
    </location>
</feature>
<dbReference type="AlphaFoldDB" id="A0ABD0KP94"/>
<evidence type="ECO:0000313" key="1">
    <source>
        <dbReference type="EMBL" id="KAK7488914.1"/>
    </source>
</evidence>
<sequence>MTLRNFRGIPSLKEVECSGEKLRPELKVVSLRLFKLPGQSLLAYIDHLDNECSTYGEFASCVIDKSDRRKSRLRTLVSDLQEGESRVYGCNATTTNPFGEVHVSTWSILVLLE</sequence>
<dbReference type="EMBL" id="JACVVK020000145">
    <property type="protein sequence ID" value="KAK7488914.1"/>
    <property type="molecule type" value="Genomic_DNA"/>
</dbReference>
<gene>
    <name evidence="1" type="ORF">BaRGS_00019871</name>
</gene>
<proteinExistence type="predicted"/>
<reference evidence="1 2" key="1">
    <citation type="journal article" date="2023" name="Sci. Data">
        <title>Genome assembly of the Korean intertidal mud-creeper Batillaria attramentaria.</title>
        <authorList>
            <person name="Patra A.K."/>
            <person name="Ho P.T."/>
            <person name="Jun S."/>
            <person name="Lee S.J."/>
            <person name="Kim Y."/>
            <person name="Won Y.J."/>
        </authorList>
    </citation>
    <scope>NUCLEOTIDE SEQUENCE [LARGE SCALE GENOMIC DNA]</scope>
    <source>
        <strain evidence="1">Wonlab-2016</strain>
    </source>
</reference>
<feature type="non-terminal residue" evidence="1">
    <location>
        <position position="1"/>
    </location>
</feature>
<name>A0ABD0KP94_9CAEN</name>
<organism evidence="1 2">
    <name type="scientific">Batillaria attramentaria</name>
    <dbReference type="NCBI Taxonomy" id="370345"/>
    <lineage>
        <taxon>Eukaryota</taxon>
        <taxon>Metazoa</taxon>
        <taxon>Spiralia</taxon>
        <taxon>Lophotrochozoa</taxon>
        <taxon>Mollusca</taxon>
        <taxon>Gastropoda</taxon>
        <taxon>Caenogastropoda</taxon>
        <taxon>Sorbeoconcha</taxon>
        <taxon>Cerithioidea</taxon>
        <taxon>Batillariidae</taxon>
        <taxon>Batillaria</taxon>
    </lineage>
</organism>
<evidence type="ECO:0000313" key="2">
    <source>
        <dbReference type="Proteomes" id="UP001519460"/>
    </source>
</evidence>
<comment type="caution">
    <text evidence="1">The sequence shown here is derived from an EMBL/GenBank/DDBJ whole genome shotgun (WGS) entry which is preliminary data.</text>
</comment>
<dbReference type="Proteomes" id="UP001519460">
    <property type="component" value="Unassembled WGS sequence"/>
</dbReference>
<protein>
    <submittedName>
        <fullName evidence="1">Uncharacterized protein</fullName>
    </submittedName>
</protein>